<protein>
    <submittedName>
        <fullName evidence="1">Uncharacterized protein</fullName>
    </submittedName>
</protein>
<organism evidence="1 2">
    <name type="scientific">Streptomyces xinghaiensis</name>
    <dbReference type="NCBI Taxonomy" id="1038928"/>
    <lineage>
        <taxon>Bacteria</taxon>
        <taxon>Bacillati</taxon>
        <taxon>Actinomycetota</taxon>
        <taxon>Actinomycetes</taxon>
        <taxon>Kitasatosporales</taxon>
        <taxon>Streptomycetaceae</taxon>
        <taxon>Streptomyces</taxon>
    </lineage>
</organism>
<dbReference type="SUPFAM" id="SSF53271">
    <property type="entry name" value="PRTase-like"/>
    <property type="match status" value="1"/>
</dbReference>
<dbReference type="EMBL" id="JNAD02000008">
    <property type="protein sequence ID" value="RKM94430.1"/>
    <property type="molecule type" value="Genomic_DNA"/>
</dbReference>
<dbReference type="InterPro" id="IPR000836">
    <property type="entry name" value="PRTase_dom"/>
</dbReference>
<dbReference type="AlphaFoldDB" id="A0A420V180"/>
<comment type="caution">
    <text evidence="1">The sequence shown here is derived from an EMBL/GenBank/DDBJ whole genome shotgun (WGS) entry which is preliminary data.</text>
</comment>
<keyword evidence="2" id="KW-1185">Reference proteome</keyword>
<dbReference type="CDD" id="cd06223">
    <property type="entry name" value="PRTases_typeI"/>
    <property type="match status" value="1"/>
</dbReference>
<gene>
    <name evidence="1" type="ORF">SFRA_018260</name>
</gene>
<name>A0A420V180_9ACTN</name>
<dbReference type="RefSeq" id="WP_106967737.1">
    <property type="nucleotide sequence ID" value="NZ_JBFACB010000008.1"/>
</dbReference>
<proteinExistence type="predicted"/>
<dbReference type="InterPro" id="IPR029057">
    <property type="entry name" value="PRTase-like"/>
</dbReference>
<dbReference type="Gene3D" id="3.40.50.2020">
    <property type="match status" value="1"/>
</dbReference>
<evidence type="ECO:0000313" key="1">
    <source>
        <dbReference type="EMBL" id="RKM94430.1"/>
    </source>
</evidence>
<accession>A0A420V180</accession>
<sequence length="194" mass="22172">MCYSVHDGLESLLGRVKNDDHYRWLRYPLASLLWAFTRDHLPCIEGNFGGTFDLRVTVPSHRDTRAGVDHLNEIIRCVPDMTPLWEKDILQKQRPDKATTRRREIVPGLFSADPSVRGKRILLLDDTFTSGGTMASAAYALKRSGAIRVIGLAFGRQLNKTWEEHKDLISQLPDRELSLASCAVHQKDDWEFHF</sequence>
<dbReference type="Pfam" id="PF00156">
    <property type="entry name" value="Pribosyltran"/>
    <property type="match status" value="1"/>
</dbReference>
<dbReference type="Proteomes" id="UP000028058">
    <property type="component" value="Unassembled WGS sequence"/>
</dbReference>
<evidence type="ECO:0000313" key="2">
    <source>
        <dbReference type="Proteomes" id="UP000028058"/>
    </source>
</evidence>
<reference evidence="1 2" key="1">
    <citation type="journal article" date="2014" name="Genome Announc.">
        <title>Draft Genome Sequence of Streptomyces fradiae ATCC 19609, a Strain Highly Sensitive to Antibiotics.</title>
        <authorList>
            <person name="Bekker O.B."/>
            <person name="Klimina K.M."/>
            <person name="Vatlin A.A."/>
            <person name="Zakharevich N.V."/>
            <person name="Kasianov A.S."/>
            <person name="Danilenko V.N."/>
        </authorList>
    </citation>
    <scope>NUCLEOTIDE SEQUENCE [LARGE SCALE GENOMIC DNA]</scope>
    <source>
        <strain evidence="1 2">ATCC 19609</strain>
    </source>
</reference>